<dbReference type="GO" id="GO:0005524">
    <property type="term" value="F:ATP binding"/>
    <property type="evidence" value="ECO:0007669"/>
    <property type="project" value="UniProtKB-UniRule"/>
</dbReference>
<dbReference type="EMBL" id="HG937693">
    <property type="protein sequence ID" value="CDP35841.1"/>
    <property type="molecule type" value="Genomic_DNA"/>
</dbReference>
<dbReference type="Pfam" id="PF00069">
    <property type="entry name" value="Pkinase"/>
    <property type="match status" value="1"/>
</dbReference>
<name>A0A060T9H3_BLAAD</name>
<dbReference type="AlphaFoldDB" id="A0A060T9H3"/>
<proteinExistence type="predicted"/>
<evidence type="ECO:0000256" key="3">
    <source>
        <dbReference type="PROSITE-ProRule" id="PRU10141"/>
    </source>
</evidence>
<evidence type="ECO:0000256" key="1">
    <source>
        <dbReference type="ARBA" id="ARBA00022741"/>
    </source>
</evidence>
<reference evidence="6" key="1">
    <citation type="submission" date="2014-02" db="EMBL/GenBank/DDBJ databases">
        <authorList>
            <person name="Genoscope - CEA"/>
        </authorList>
    </citation>
    <scope>NUCLEOTIDE SEQUENCE</scope>
    <source>
        <strain evidence="6">LS3</strain>
    </source>
</reference>
<evidence type="ECO:0000256" key="4">
    <source>
        <dbReference type="SAM" id="MobiDB-lite"/>
    </source>
</evidence>
<protein>
    <submittedName>
        <fullName evidence="6">ARAD1C44660p</fullName>
    </submittedName>
</protein>
<feature type="domain" description="Protein kinase" evidence="5">
    <location>
        <begin position="15"/>
        <end position="276"/>
    </location>
</feature>
<dbReference type="PANTHER" id="PTHR24347">
    <property type="entry name" value="SERINE/THREONINE-PROTEIN KINASE"/>
    <property type="match status" value="1"/>
</dbReference>
<dbReference type="FunFam" id="1.10.510.10:FF:000571">
    <property type="entry name" value="Maternal embryonic leucine zipper kinase"/>
    <property type="match status" value="1"/>
</dbReference>
<organism evidence="6">
    <name type="scientific">Blastobotrys adeninivorans</name>
    <name type="common">Yeast</name>
    <name type="synonym">Arxula adeninivorans</name>
    <dbReference type="NCBI Taxonomy" id="409370"/>
    <lineage>
        <taxon>Eukaryota</taxon>
        <taxon>Fungi</taxon>
        <taxon>Dikarya</taxon>
        <taxon>Ascomycota</taxon>
        <taxon>Saccharomycotina</taxon>
        <taxon>Dipodascomycetes</taxon>
        <taxon>Dipodascales</taxon>
        <taxon>Trichomonascaceae</taxon>
        <taxon>Blastobotrys</taxon>
    </lineage>
</organism>
<dbReference type="SUPFAM" id="SSF56112">
    <property type="entry name" value="Protein kinase-like (PK-like)"/>
    <property type="match status" value="1"/>
</dbReference>
<feature type="compositionally biased region" description="Low complexity" evidence="4">
    <location>
        <begin position="341"/>
        <end position="395"/>
    </location>
</feature>
<dbReference type="PROSITE" id="PS00108">
    <property type="entry name" value="PROTEIN_KINASE_ST"/>
    <property type="match status" value="1"/>
</dbReference>
<gene>
    <name evidence="6" type="ORF">GNLVRS02_ARAD1C44660g</name>
</gene>
<dbReference type="InterPro" id="IPR011009">
    <property type="entry name" value="Kinase-like_dom_sf"/>
</dbReference>
<accession>A0A060T9H3</accession>
<dbReference type="InterPro" id="IPR008271">
    <property type="entry name" value="Ser/Thr_kinase_AS"/>
</dbReference>
<feature type="compositionally biased region" description="Basic and acidic residues" evidence="4">
    <location>
        <begin position="402"/>
        <end position="414"/>
    </location>
</feature>
<dbReference type="Gene3D" id="1.10.510.10">
    <property type="entry name" value="Transferase(Phosphotransferase) domain 1"/>
    <property type="match status" value="1"/>
</dbReference>
<dbReference type="InterPro" id="IPR000719">
    <property type="entry name" value="Prot_kinase_dom"/>
</dbReference>
<dbReference type="InterPro" id="IPR017441">
    <property type="entry name" value="Protein_kinase_ATP_BS"/>
</dbReference>
<feature type="region of interest" description="Disordered" evidence="4">
    <location>
        <begin position="335"/>
        <end position="424"/>
    </location>
</feature>
<dbReference type="PROSITE" id="PS00107">
    <property type="entry name" value="PROTEIN_KINASE_ATP"/>
    <property type="match status" value="1"/>
</dbReference>
<sequence length="424" mass="46731">MTEPGGARQPQPCQYRTGKTLGQGTYSVVKEAIHIDSGRYYAAKVINKRLMSGREHLVRNEIVVLKRLSQGHKNVLTLIDYFETANNLYLVTDYARGGELFDRIYNKGSFYESNAAAMIRQITAGVAYLHSHGIVHRDLKPENLLFLTPDEDSELMIADFGLSRIIDEEKFRMLTTTCGTPAYMAPEIFQKTGHHKPVDVWAIGVITYFLLCGYTPFDRDTSAEEMAAIMAADYAFEPEEYWQDVSDTARDFITRCLKIDPSERMTAQQCLEHPFLAHPQSNGTKKDASVSSETDLLPHVMSNMRRRASSIAETSRQSQVADQFKTLTTMDGALSLSPEASRPSQRPSQRSSRQGTLETTGAATSTLTETPTATMTSSTTTSTGTTNTFTNLGGASPAEGTTEQKSDNGAKVEGVRIPTGQAGF</sequence>
<evidence type="ECO:0000313" key="6">
    <source>
        <dbReference type="EMBL" id="CDP35841.1"/>
    </source>
</evidence>
<evidence type="ECO:0000256" key="2">
    <source>
        <dbReference type="ARBA" id="ARBA00022840"/>
    </source>
</evidence>
<keyword evidence="2 3" id="KW-0067">ATP-binding</keyword>
<dbReference type="FunFam" id="3.30.200.20:FF:000153">
    <property type="entry name" value="Calcium/calmodulin-dependent protein kinase type I"/>
    <property type="match status" value="1"/>
</dbReference>
<keyword evidence="1 3" id="KW-0547">Nucleotide-binding</keyword>
<evidence type="ECO:0000259" key="5">
    <source>
        <dbReference type="SMART" id="SM00220"/>
    </source>
</evidence>
<dbReference type="GO" id="GO:0004672">
    <property type="term" value="F:protein kinase activity"/>
    <property type="evidence" value="ECO:0007669"/>
    <property type="project" value="InterPro"/>
</dbReference>
<dbReference type="SMART" id="SM00220">
    <property type="entry name" value="S_TKc"/>
    <property type="match status" value="1"/>
</dbReference>
<dbReference type="CDD" id="cd05117">
    <property type="entry name" value="STKc_CAMK"/>
    <property type="match status" value="1"/>
</dbReference>
<feature type="binding site" evidence="3">
    <location>
        <position position="44"/>
    </location>
    <ligand>
        <name>ATP</name>
        <dbReference type="ChEBI" id="CHEBI:30616"/>
    </ligand>
</feature>
<reference evidence="6" key="2">
    <citation type="submission" date="2014-06" db="EMBL/GenBank/DDBJ databases">
        <title>The complete genome of Blastobotrys (Arxula) adeninivorans LS3 - a yeast of biotechnological interest.</title>
        <authorList>
            <person name="Kunze G."/>
            <person name="Gaillardin C."/>
            <person name="Czernicka M."/>
            <person name="Durrens P."/>
            <person name="Martin T."/>
            <person name="Boer E."/>
            <person name="Gabaldon T."/>
            <person name="Cruz J."/>
            <person name="Talla E."/>
            <person name="Marck C."/>
            <person name="Goffeau A."/>
            <person name="Barbe V."/>
            <person name="Baret P."/>
            <person name="Baronian K."/>
            <person name="Beier S."/>
            <person name="Bleykasten C."/>
            <person name="Bode R."/>
            <person name="Casaregola S."/>
            <person name="Despons L."/>
            <person name="Fairhead C."/>
            <person name="Giersberg M."/>
            <person name="Gierski P."/>
            <person name="Hahnel U."/>
            <person name="Hartmann A."/>
            <person name="Jankowska D."/>
            <person name="Jubin C."/>
            <person name="Jung P."/>
            <person name="Lafontaine I."/>
            <person name="Leh-Louis V."/>
            <person name="Lemaire M."/>
            <person name="Marcet-Houben M."/>
            <person name="Mascher M."/>
            <person name="Morel G."/>
            <person name="Richard G.-F."/>
            <person name="Riechen J."/>
            <person name="Sacerdot C."/>
            <person name="Sarkar A."/>
            <person name="Savel G."/>
            <person name="Schacherer J."/>
            <person name="Sherman D."/>
            <person name="Straub M.-L."/>
            <person name="Stein N."/>
            <person name="Thierry A."/>
            <person name="Trautwein-Schult A."/>
            <person name="Westhof E."/>
            <person name="Worch S."/>
            <person name="Dujon B."/>
            <person name="Souciet J.-L."/>
            <person name="Wincker P."/>
            <person name="Scholz U."/>
            <person name="Neuveglise N."/>
        </authorList>
    </citation>
    <scope>NUCLEOTIDE SEQUENCE</scope>
    <source>
        <strain evidence="6">LS3</strain>
    </source>
</reference>
<dbReference type="PhylomeDB" id="A0A060T9H3"/>